<keyword evidence="1 4" id="KW-0963">Cytoplasm</keyword>
<dbReference type="AlphaFoldDB" id="A0AAJ6QYT3"/>
<reference evidence="6" key="1">
    <citation type="submission" date="2025-08" db="UniProtKB">
        <authorList>
            <consortium name="RefSeq"/>
        </authorList>
    </citation>
    <scope>IDENTIFICATION</scope>
</reference>
<evidence type="ECO:0000313" key="5">
    <source>
        <dbReference type="Proteomes" id="UP000694867"/>
    </source>
</evidence>
<evidence type="ECO:0000313" key="6">
    <source>
        <dbReference type="RefSeq" id="XP_003748325.1"/>
    </source>
</evidence>
<dbReference type="GO" id="GO:0005852">
    <property type="term" value="C:eukaryotic translation initiation factor 3 complex"/>
    <property type="evidence" value="ECO:0007669"/>
    <property type="project" value="UniProtKB-UniRule"/>
</dbReference>
<evidence type="ECO:0000256" key="2">
    <source>
        <dbReference type="ARBA" id="ARBA00022540"/>
    </source>
</evidence>
<keyword evidence="5" id="KW-1185">Reference proteome</keyword>
<dbReference type="GO" id="GO:0016282">
    <property type="term" value="C:eukaryotic 43S preinitiation complex"/>
    <property type="evidence" value="ECO:0007669"/>
    <property type="project" value="UniProtKB-UniRule"/>
</dbReference>
<dbReference type="GO" id="GO:0001732">
    <property type="term" value="P:formation of cytoplasmic translation initiation complex"/>
    <property type="evidence" value="ECO:0007669"/>
    <property type="project" value="UniProtKB-UniRule"/>
</dbReference>
<gene>
    <name evidence="6" type="primary">LOC100901515</name>
</gene>
<dbReference type="SUPFAM" id="SSF48452">
    <property type="entry name" value="TPR-like"/>
    <property type="match status" value="1"/>
</dbReference>
<dbReference type="HAMAP" id="MF_03011">
    <property type="entry name" value="eIF3l"/>
    <property type="match status" value="1"/>
</dbReference>
<dbReference type="Pfam" id="PF10255">
    <property type="entry name" value="Paf67"/>
    <property type="match status" value="1"/>
</dbReference>
<evidence type="ECO:0000256" key="1">
    <source>
        <dbReference type="ARBA" id="ARBA00022490"/>
    </source>
</evidence>
<comment type="subunit">
    <text evidence="4">Component of the eukaryotic translation initiation factor 3 (eIF-3) complex.</text>
</comment>
<protein>
    <recommendedName>
        <fullName evidence="4">Eukaryotic translation initiation factor 3 subunit L</fullName>
        <shortName evidence="4">eIF3l</shortName>
    </recommendedName>
</protein>
<dbReference type="Gene3D" id="1.25.40.10">
    <property type="entry name" value="Tetratricopeptide repeat domain"/>
    <property type="match status" value="1"/>
</dbReference>
<dbReference type="CTD" id="51386"/>
<evidence type="ECO:0000256" key="4">
    <source>
        <dbReference type="HAMAP-Rule" id="MF_03011"/>
    </source>
</evidence>
<accession>A0AAJ6QYT3</accession>
<dbReference type="GO" id="GO:0003743">
    <property type="term" value="F:translation initiation factor activity"/>
    <property type="evidence" value="ECO:0007669"/>
    <property type="project" value="UniProtKB-UniRule"/>
</dbReference>
<name>A0AAJ6QYT3_9ACAR</name>
<proteinExistence type="inferred from homology"/>
<dbReference type="PANTHER" id="PTHR13242:SF0">
    <property type="entry name" value="EUKARYOTIC TRANSLATION INITIATION FACTOR 3 SUBUNIT L"/>
    <property type="match status" value="1"/>
</dbReference>
<keyword evidence="2 4" id="KW-0396">Initiation factor</keyword>
<comment type="function">
    <text evidence="4">Component of the eukaryotic translation initiation factor 3 (eIF-3) complex, which is involved in protein synthesis of a specialized repertoire of mRNAs and, together with other initiation factors, stimulates binding of mRNA and methionyl-tRNAi to the 40S ribosome. The eIF-3 complex specifically targets and initiates translation of a subset of mRNAs involved in cell proliferation.</text>
</comment>
<dbReference type="InterPro" id="IPR011990">
    <property type="entry name" value="TPR-like_helical_dom_sf"/>
</dbReference>
<dbReference type="KEGG" id="goe:100901515"/>
<organism evidence="5 6">
    <name type="scientific">Galendromus occidentalis</name>
    <name type="common">western predatory mite</name>
    <dbReference type="NCBI Taxonomy" id="34638"/>
    <lineage>
        <taxon>Eukaryota</taxon>
        <taxon>Metazoa</taxon>
        <taxon>Ecdysozoa</taxon>
        <taxon>Arthropoda</taxon>
        <taxon>Chelicerata</taxon>
        <taxon>Arachnida</taxon>
        <taxon>Acari</taxon>
        <taxon>Parasitiformes</taxon>
        <taxon>Mesostigmata</taxon>
        <taxon>Gamasina</taxon>
        <taxon>Phytoseioidea</taxon>
        <taxon>Phytoseiidae</taxon>
        <taxon>Typhlodrominae</taxon>
        <taxon>Galendromus</taxon>
    </lineage>
</organism>
<sequence length="550" mass="64531">MTEYIDEDEYYDNNAPVVYDYGEYDEYPYQANAMSSTRLTEAMRNNLSFLRDAINKGDLNSMQDLYENSLTKLMDQYQNPLPPPDSEEMQQILEKDELFLIIYKELYYRQIYANGKPLLDDRFNSYYNYVDFFNYILSSNEPVTLELPNQWLWEIMDDFVYQFQSYCVYISNVDKMSPGDQNRCLSQLKMWNVHSVLNVLHSLVQKSNINQQLEVYSKGGNPEEVAGEFGRRPLYKMLGYFALIALLRLHSQLGDYYQAIKVLQHLELNRKGLSRVPSCQVSTYYYVGFAYMMMRRYEDAIRTFVNVLVYIMRTKASFHSRSYQLKQINKQMDKMYALLSICMALHPQRIDESVLQLLKSKQAANLQAMQSGDLDTFESQFYFGCPRFLSPVNPLVHGLQTMDPKIAQLSKQPQLQQWNAFRGEIEAQLQIPTIRSFLKLYTTMPVEKLAKFLPQPLDMAKDGQPIPEQELLKHFHRKLMSFKHLMSNMVCTGGGSLDGEFQTGSDMDFFIDKDMIHIADTKIARRYGEYFIRQYHKVEEAFETAKRIQL</sequence>
<dbReference type="InterPro" id="IPR019382">
    <property type="entry name" value="eIF3l"/>
</dbReference>
<dbReference type="RefSeq" id="XP_003748325.1">
    <property type="nucleotide sequence ID" value="XM_003748277.2"/>
</dbReference>
<dbReference type="PANTHER" id="PTHR13242">
    <property type="entry name" value="EUKARYOTIC TRANSLATION INITIATION FACTOR 3"/>
    <property type="match status" value="1"/>
</dbReference>
<comment type="subcellular location">
    <subcellularLocation>
        <location evidence="4">Cytoplasm</location>
    </subcellularLocation>
</comment>
<comment type="similarity">
    <text evidence="4">Belongs to the eIF-3 subunit L family.</text>
</comment>
<evidence type="ECO:0000256" key="3">
    <source>
        <dbReference type="ARBA" id="ARBA00022917"/>
    </source>
</evidence>
<keyword evidence="3 4" id="KW-0648">Protein biosynthesis</keyword>
<dbReference type="Proteomes" id="UP000694867">
    <property type="component" value="Unplaced"/>
</dbReference>
<dbReference type="GeneID" id="100901515"/>
<dbReference type="GO" id="GO:0033290">
    <property type="term" value="C:eukaryotic 48S preinitiation complex"/>
    <property type="evidence" value="ECO:0007669"/>
    <property type="project" value="UniProtKB-UniRule"/>
</dbReference>